<feature type="transmembrane region" description="Helical" evidence="6">
    <location>
        <begin position="133"/>
        <end position="151"/>
    </location>
</feature>
<evidence type="ECO:0000256" key="1">
    <source>
        <dbReference type="ARBA" id="ARBA00004651"/>
    </source>
</evidence>
<comment type="caution">
    <text evidence="7">The sequence shown here is derived from an EMBL/GenBank/DDBJ whole genome shotgun (WGS) entry which is preliminary data.</text>
</comment>
<name>A0ABT4Y5K9_METRE</name>
<dbReference type="RefSeq" id="WP_271471030.1">
    <property type="nucleotide sequence ID" value="NZ_JANEWF010000012.1"/>
</dbReference>
<feature type="transmembrane region" description="Helical" evidence="6">
    <location>
        <begin position="106"/>
        <end position="126"/>
    </location>
</feature>
<comment type="subcellular location">
    <subcellularLocation>
        <location evidence="1">Cell membrane</location>
        <topology evidence="1">Multi-pass membrane protein</topology>
    </subcellularLocation>
</comment>
<dbReference type="Proteomes" id="UP001211689">
    <property type="component" value="Unassembled WGS sequence"/>
</dbReference>
<dbReference type="PANTHER" id="PTHR43124:SF10">
    <property type="entry name" value="PURINE EFFLUX PUMP PBUE"/>
    <property type="match status" value="1"/>
</dbReference>
<evidence type="ECO:0000313" key="7">
    <source>
        <dbReference type="EMBL" id="MDA8484061.1"/>
    </source>
</evidence>
<evidence type="ECO:0000256" key="4">
    <source>
        <dbReference type="ARBA" id="ARBA00022989"/>
    </source>
</evidence>
<feature type="transmembrane region" description="Helical" evidence="6">
    <location>
        <begin position="240"/>
        <end position="258"/>
    </location>
</feature>
<keyword evidence="5 6" id="KW-0472">Membrane</keyword>
<feature type="transmembrane region" description="Helical" evidence="6">
    <location>
        <begin position="49"/>
        <end position="69"/>
    </location>
</feature>
<keyword evidence="8" id="KW-1185">Reference proteome</keyword>
<evidence type="ECO:0000256" key="5">
    <source>
        <dbReference type="ARBA" id="ARBA00023136"/>
    </source>
</evidence>
<feature type="transmembrane region" description="Helical" evidence="6">
    <location>
        <begin position="78"/>
        <end position="100"/>
    </location>
</feature>
<dbReference type="Gene3D" id="1.20.1250.20">
    <property type="entry name" value="MFS general substrate transporter like domains"/>
    <property type="match status" value="1"/>
</dbReference>
<gene>
    <name evidence="7" type="ORF">NNO07_13360</name>
</gene>
<dbReference type="SUPFAM" id="SSF103473">
    <property type="entry name" value="MFS general substrate transporter"/>
    <property type="match status" value="1"/>
</dbReference>
<dbReference type="PANTHER" id="PTHR43124">
    <property type="entry name" value="PURINE EFFLUX PUMP PBUE"/>
    <property type="match status" value="1"/>
</dbReference>
<dbReference type="Pfam" id="PF07690">
    <property type="entry name" value="MFS_1"/>
    <property type="match status" value="1"/>
</dbReference>
<dbReference type="InterPro" id="IPR050189">
    <property type="entry name" value="MFS_Efflux_Transporters"/>
</dbReference>
<evidence type="ECO:0000313" key="8">
    <source>
        <dbReference type="Proteomes" id="UP001211689"/>
    </source>
</evidence>
<organism evidence="7 8">
    <name type="scientific">Metapseudomonas resinovorans</name>
    <name type="common">Pseudomonas resinovorans</name>
    <dbReference type="NCBI Taxonomy" id="53412"/>
    <lineage>
        <taxon>Bacteria</taxon>
        <taxon>Pseudomonadati</taxon>
        <taxon>Pseudomonadota</taxon>
        <taxon>Gammaproteobacteria</taxon>
        <taxon>Pseudomonadales</taxon>
        <taxon>Pseudomonadaceae</taxon>
        <taxon>Metapseudomonas</taxon>
    </lineage>
</organism>
<feature type="transmembrane region" description="Helical" evidence="6">
    <location>
        <begin position="289"/>
        <end position="313"/>
    </location>
</feature>
<evidence type="ECO:0000256" key="2">
    <source>
        <dbReference type="ARBA" id="ARBA00022475"/>
    </source>
</evidence>
<keyword evidence="4 6" id="KW-1133">Transmembrane helix</keyword>
<feature type="transmembrane region" description="Helical" evidence="6">
    <location>
        <begin position="265"/>
        <end position="283"/>
    </location>
</feature>
<dbReference type="InterPro" id="IPR011701">
    <property type="entry name" value="MFS"/>
</dbReference>
<keyword evidence="2" id="KW-1003">Cell membrane</keyword>
<evidence type="ECO:0000256" key="3">
    <source>
        <dbReference type="ARBA" id="ARBA00022692"/>
    </source>
</evidence>
<feature type="transmembrane region" description="Helical" evidence="6">
    <location>
        <begin position="202"/>
        <end position="228"/>
    </location>
</feature>
<proteinExistence type="predicted"/>
<keyword evidence="3 6" id="KW-0812">Transmembrane</keyword>
<reference evidence="7 8" key="1">
    <citation type="submission" date="2022-07" db="EMBL/GenBank/DDBJ databases">
        <title>Genome Analysis of Selected Gammaproteobacteria from Nigerian Food snails.</title>
        <authorList>
            <person name="Okafor A.C."/>
        </authorList>
    </citation>
    <scope>NUCLEOTIDE SEQUENCE [LARGE SCALE GENOMIC DNA]</scope>
    <source>
        <strain evidence="7 8">Awg 2</strain>
    </source>
</reference>
<protein>
    <submittedName>
        <fullName evidence="7">MFS transporter</fullName>
    </submittedName>
</protein>
<dbReference type="EMBL" id="JANEWF010000012">
    <property type="protein sequence ID" value="MDA8484061.1"/>
    <property type="molecule type" value="Genomic_DNA"/>
</dbReference>
<dbReference type="InterPro" id="IPR036259">
    <property type="entry name" value="MFS_trans_sf"/>
</dbReference>
<feature type="transmembrane region" description="Helical" evidence="6">
    <location>
        <begin position="351"/>
        <end position="370"/>
    </location>
</feature>
<evidence type="ECO:0000256" key="6">
    <source>
        <dbReference type="SAM" id="Phobius"/>
    </source>
</evidence>
<feature type="transmembrane region" description="Helical" evidence="6">
    <location>
        <begin position="325"/>
        <end position="345"/>
    </location>
</feature>
<feature type="transmembrane region" description="Helical" evidence="6">
    <location>
        <begin position="157"/>
        <end position="181"/>
    </location>
</feature>
<accession>A0ABT4Y5K9</accession>
<sequence length="385" mass="39839">MTFQSRQPLALQAAIVVFAAITSAVLLTAPAIATRLAVELGLTPEQIGNLFSIELGAMSLATLPSFWWLKRVDCRRAALIAALLFIAGNLASAATASYLPLAALRFVTALAGGSLMVLCLSCAATLPNPSRAYGFWVLGQLVLGAIGLSLLPRLFEAYGLGVVYLLLATLTLLGLPLVRAFPAAHRAPERPARSGSASRWKVAAAILGLLGFYVALSAVWTFIGAIGAQAGLNAQASGDILAIATLMGIAGAGCATLIGERLPRTPLLCSGFGLMVAATLLLLDQPQLARFAVAVLLFKFTWTYVLPFILASLVELDESGRLMSLSNLVIGSGLALGPAMAGRLLGDGGDFRSLLLAAGALTTLSLLATLGSRLRPASLTTAQSL</sequence>